<gene>
    <name evidence="1" type="ORF">MET9862_04727</name>
</gene>
<evidence type="ECO:0000313" key="2">
    <source>
        <dbReference type="Proteomes" id="UP000410984"/>
    </source>
</evidence>
<keyword evidence="2" id="KW-1185">Reference proteome</keyword>
<dbReference type="RefSeq" id="WP_142585264.1">
    <property type="nucleotide sequence ID" value="NZ_CABFPH010000102.1"/>
</dbReference>
<proteinExistence type="predicted"/>
<dbReference type="Proteomes" id="UP000410984">
    <property type="component" value="Unassembled WGS sequence"/>
</dbReference>
<sequence length="90" mass="9592">MNPEIDEPPPLSKAGVAAMAAAVTTVRQMWLALGGEETEEVANFAHTLTLAAIGGFIRNGGLDVEDEDLECIEAMCDDVLSEITALRHTH</sequence>
<evidence type="ECO:0000313" key="1">
    <source>
        <dbReference type="EMBL" id="VUD74102.1"/>
    </source>
</evidence>
<dbReference type="AlphaFoldDB" id="A0A509EJ52"/>
<reference evidence="1 2" key="1">
    <citation type="submission" date="2019-06" db="EMBL/GenBank/DDBJ databases">
        <authorList>
            <person name="Rodrigo-Torres L."/>
            <person name="Arahal R. D."/>
            <person name="Lucena T."/>
        </authorList>
    </citation>
    <scope>NUCLEOTIDE SEQUENCE [LARGE SCALE GENOMIC DNA]</scope>
    <source>
        <strain evidence="1 2">SB0023/3</strain>
    </source>
</reference>
<organism evidence="1 2">
    <name type="scientific">Methylobacterium symbioticum</name>
    <dbReference type="NCBI Taxonomy" id="2584084"/>
    <lineage>
        <taxon>Bacteria</taxon>
        <taxon>Pseudomonadati</taxon>
        <taxon>Pseudomonadota</taxon>
        <taxon>Alphaproteobacteria</taxon>
        <taxon>Hyphomicrobiales</taxon>
        <taxon>Methylobacteriaceae</taxon>
        <taxon>Methylobacterium</taxon>
    </lineage>
</organism>
<dbReference type="EMBL" id="CABFPH010000102">
    <property type="protein sequence ID" value="VUD74102.1"/>
    <property type="molecule type" value="Genomic_DNA"/>
</dbReference>
<accession>A0A509EJ52</accession>
<protein>
    <submittedName>
        <fullName evidence="1">Uncharacterized protein</fullName>
    </submittedName>
</protein>
<name>A0A509EJ52_9HYPH</name>